<dbReference type="AlphaFoldDB" id="A0A0M9GB53"/>
<dbReference type="Pfam" id="PF01156">
    <property type="entry name" value="IU_nuc_hydro"/>
    <property type="match status" value="1"/>
</dbReference>
<dbReference type="SUPFAM" id="SSF53590">
    <property type="entry name" value="Nucleoside hydrolase"/>
    <property type="match status" value="1"/>
</dbReference>
<keyword evidence="2" id="KW-0378">Hydrolase</keyword>
<accession>A0A0M9GB53</accession>
<dbReference type="PANTHER" id="PTHR12304">
    <property type="entry name" value="INOSINE-URIDINE PREFERRING NUCLEOSIDE HYDROLASE"/>
    <property type="match status" value="1"/>
</dbReference>
<keyword evidence="7" id="KW-1185">Reference proteome</keyword>
<feature type="domain" description="Inosine/uridine-preferring nucleoside hydrolase" evidence="5">
    <location>
        <begin position="143"/>
        <end position="334"/>
    </location>
</feature>
<protein>
    <recommendedName>
        <fullName evidence="5">Inosine/uridine-preferring nucleoside hydrolase domain-containing protein</fullName>
    </recommendedName>
</protein>
<dbReference type="InterPro" id="IPR023186">
    <property type="entry name" value="IUNH"/>
</dbReference>
<keyword evidence="3" id="KW-0326">Glycosidase</keyword>
<feature type="transmembrane region" description="Helical" evidence="4">
    <location>
        <begin position="25"/>
        <end position="44"/>
    </location>
</feature>
<comment type="caution">
    <text evidence="6">The sequence shown here is derived from an EMBL/GenBank/DDBJ whole genome shotgun (WGS) entry which is preliminary data.</text>
</comment>
<dbReference type="GO" id="GO:0008477">
    <property type="term" value="F:purine nucleosidase activity"/>
    <property type="evidence" value="ECO:0007669"/>
    <property type="project" value="TreeGrafter"/>
</dbReference>
<dbReference type="RefSeq" id="XP_015665178.1">
    <property type="nucleotide sequence ID" value="XM_015797170.1"/>
</dbReference>
<keyword evidence="4" id="KW-0812">Transmembrane</keyword>
<dbReference type="EMBL" id="LGTL01000001">
    <property type="protein sequence ID" value="KPA86739.1"/>
    <property type="molecule type" value="Genomic_DNA"/>
</dbReference>
<evidence type="ECO:0000256" key="1">
    <source>
        <dbReference type="ARBA" id="ARBA00009176"/>
    </source>
</evidence>
<evidence type="ECO:0000313" key="7">
    <source>
        <dbReference type="Proteomes" id="UP000037923"/>
    </source>
</evidence>
<gene>
    <name evidence="6" type="ORF">ABB37_00820</name>
</gene>
<dbReference type="RefSeq" id="XP_015665179.1">
    <property type="nucleotide sequence ID" value="XM_015797171.1"/>
</dbReference>
<dbReference type="EMBL" id="LGTL01000001">
    <property type="protein sequence ID" value="KPA86740.1"/>
    <property type="molecule type" value="Genomic_DNA"/>
</dbReference>
<dbReference type="VEuPathDB" id="TriTrypDB:LpyrH10_01_8200"/>
<keyword evidence="4" id="KW-0472">Membrane</keyword>
<dbReference type="GO" id="GO:0006152">
    <property type="term" value="P:purine nucleoside catabolic process"/>
    <property type="evidence" value="ECO:0007669"/>
    <property type="project" value="TreeGrafter"/>
</dbReference>
<dbReference type="Proteomes" id="UP000037923">
    <property type="component" value="Unassembled WGS sequence"/>
</dbReference>
<dbReference type="GO" id="GO:0005829">
    <property type="term" value="C:cytosol"/>
    <property type="evidence" value="ECO:0007669"/>
    <property type="project" value="TreeGrafter"/>
</dbReference>
<evidence type="ECO:0000256" key="4">
    <source>
        <dbReference type="SAM" id="Phobius"/>
    </source>
</evidence>
<reference evidence="6 7" key="1">
    <citation type="submission" date="2015-07" db="EMBL/GenBank/DDBJ databases">
        <title>High-quality genome of monoxenous trypanosomatid Leptomonas pyrrhocoris.</title>
        <authorList>
            <person name="Flegontov P."/>
            <person name="Butenko A."/>
            <person name="Firsov S."/>
            <person name="Vlcek C."/>
            <person name="Logacheva M.D."/>
            <person name="Field M."/>
            <person name="Filatov D."/>
            <person name="Flegontova O."/>
            <person name="Gerasimov E."/>
            <person name="Jackson A.P."/>
            <person name="Kelly S."/>
            <person name="Opperdoes F."/>
            <person name="O'Reilly A."/>
            <person name="Votypka J."/>
            <person name="Yurchenko V."/>
            <person name="Lukes J."/>
        </authorList>
    </citation>
    <scope>NUCLEOTIDE SEQUENCE [LARGE SCALE GENOMIC DNA]</scope>
    <source>
        <strain evidence="6">H10</strain>
    </source>
</reference>
<comment type="similarity">
    <text evidence="1">Belongs to the IUNH family.</text>
</comment>
<evidence type="ECO:0000256" key="2">
    <source>
        <dbReference type="ARBA" id="ARBA00022801"/>
    </source>
</evidence>
<evidence type="ECO:0000313" key="6">
    <source>
        <dbReference type="EMBL" id="KPA86740.1"/>
    </source>
</evidence>
<dbReference type="InterPro" id="IPR001910">
    <property type="entry name" value="Inosine/uridine_hydrolase_dom"/>
</dbReference>
<dbReference type="InterPro" id="IPR036452">
    <property type="entry name" value="Ribo_hydro-like"/>
</dbReference>
<name>A0A0M9GB53_LEPPY</name>
<dbReference type="OMA" id="RNFYMDP"/>
<keyword evidence="4" id="KW-1133">Transmembrane helix</keyword>
<proteinExistence type="inferred from homology"/>
<evidence type="ECO:0000259" key="5">
    <source>
        <dbReference type="Pfam" id="PF01156"/>
    </source>
</evidence>
<dbReference type="PANTHER" id="PTHR12304:SF4">
    <property type="entry name" value="URIDINE NUCLEOSIDASE"/>
    <property type="match status" value="1"/>
</dbReference>
<dbReference type="Gene3D" id="3.90.245.10">
    <property type="entry name" value="Ribonucleoside hydrolase-like"/>
    <property type="match status" value="1"/>
</dbReference>
<organism evidence="6 7">
    <name type="scientific">Leptomonas pyrrhocoris</name>
    <name type="common">Firebug parasite</name>
    <dbReference type="NCBI Taxonomy" id="157538"/>
    <lineage>
        <taxon>Eukaryota</taxon>
        <taxon>Discoba</taxon>
        <taxon>Euglenozoa</taxon>
        <taxon>Kinetoplastea</taxon>
        <taxon>Metakinetoplastina</taxon>
        <taxon>Trypanosomatida</taxon>
        <taxon>Trypanosomatidae</taxon>
        <taxon>Leishmaniinae</taxon>
        <taxon>Leptomonas</taxon>
    </lineage>
</organism>
<sequence length="346" mass="37206">MEQVKEYYAKWTEVPQPRKIKTAKLIAFVSYFLFLLLLVVYAFGRTGKKTVTVVPTILFTDGTPYNLEVVRYLAQRRDVVIGMIVVATNALADAQLKANATSVTTLVSALQSEGLKTRVPDVYSSYDAATDSFLGPLDAKLASTTVNFLIVGPCTDAAYFLQQYAGRRGNVNKIYVAGGAFNTAGNAKFLNTSITGAERNFYLDPAAADYVVAMKHARPVVMLPLDAALTWTSSAYSAIVSNSGTTSASATAVAEGLRWYYDAVDKTKRVTVGMAAAAYAVDTEVQTGVKVTTIPVRVYTSAADARYGQSFRPPASAEAKLVTVVLSLNEGTFFSHLTNVDTLALA</sequence>
<evidence type="ECO:0000256" key="3">
    <source>
        <dbReference type="ARBA" id="ARBA00023295"/>
    </source>
</evidence>
<dbReference type="GeneID" id="26901117"/>
<dbReference type="OrthoDB" id="5783963at2759"/>